<sequence length="321" mass="35750">MEHPIPSRILVFGGTGYIGKYLVQASVSMAHPTLVYARPSSPLTPPANLKLRDRFRSIGVTIIEGTLEEHEKLVSTMKVVDVVISALPYPKVLDQLKIIDAIVVAGNIKRFVPSDFGCEEDRISALPPFEAVLEKKRKVRRAVEEAGIPFTYISGNCCGAYFVNLLLHPHEKSRDDVVVYGTGEAKAVFNHEEDVAQSTIRAAVDPRARNRLVVCRPLKNAISQLDLLSLWEKKTGRSFEKRFLPDEELVRLSNTLPDPENIPVSILHAIFVRGGTVGFELGKDDIEASEFYPDLKFATVDDILEVFLRPGAPEPYRGNFK</sequence>
<comment type="caution">
    <text evidence="1">The sequence shown here is derived from an EMBL/GenBank/DDBJ whole genome shotgun (WGS) entry which is preliminary data.</text>
</comment>
<organism evidence="1 2">
    <name type="scientific">Melastoma candidum</name>
    <dbReference type="NCBI Taxonomy" id="119954"/>
    <lineage>
        <taxon>Eukaryota</taxon>
        <taxon>Viridiplantae</taxon>
        <taxon>Streptophyta</taxon>
        <taxon>Embryophyta</taxon>
        <taxon>Tracheophyta</taxon>
        <taxon>Spermatophyta</taxon>
        <taxon>Magnoliopsida</taxon>
        <taxon>eudicotyledons</taxon>
        <taxon>Gunneridae</taxon>
        <taxon>Pentapetalae</taxon>
        <taxon>rosids</taxon>
        <taxon>malvids</taxon>
        <taxon>Myrtales</taxon>
        <taxon>Melastomataceae</taxon>
        <taxon>Melastomatoideae</taxon>
        <taxon>Melastomateae</taxon>
        <taxon>Melastoma</taxon>
    </lineage>
</organism>
<dbReference type="Proteomes" id="UP001057402">
    <property type="component" value="Chromosome 2"/>
</dbReference>
<reference evidence="2" key="1">
    <citation type="journal article" date="2023" name="Front. Plant Sci.">
        <title>Chromosomal-level genome assembly of Melastoma candidum provides insights into trichome evolution.</title>
        <authorList>
            <person name="Zhong Y."/>
            <person name="Wu W."/>
            <person name="Sun C."/>
            <person name="Zou P."/>
            <person name="Liu Y."/>
            <person name="Dai S."/>
            <person name="Zhou R."/>
        </authorList>
    </citation>
    <scope>NUCLEOTIDE SEQUENCE [LARGE SCALE GENOMIC DNA]</scope>
</reference>
<gene>
    <name evidence="1" type="ORF">MLD38_003821</name>
</gene>
<proteinExistence type="predicted"/>
<name>A0ACB9S3G2_9MYRT</name>
<keyword evidence="2" id="KW-1185">Reference proteome</keyword>
<evidence type="ECO:0000313" key="2">
    <source>
        <dbReference type="Proteomes" id="UP001057402"/>
    </source>
</evidence>
<accession>A0ACB9S3G2</accession>
<dbReference type="EMBL" id="CM042881">
    <property type="protein sequence ID" value="KAI4385828.1"/>
    <property type="molecule type" value="Genomic_DNA"/>
</dbReference>
<protein>
    <submittedName>
        <fullName evidence="1">Uncharacterized protein</fullName>
    </submittedName>
</protein>
<evidence type="ECO:0000313" key="1">
    <source>
        <dbReference type="EMBL" id="KAI4385828.1"/>
    </source>
</evidence>